<accession>A0A8T0DPI9</accession>
<sequence>MKPLSIKGSSNREPVLFPVVTRASRSLIHSRPSARLTKHQTAPARPVRLLAANGFEMRMTSSLSASVQLGSLSEEHHFFVCPQLQWKAILGLDLLGRFGGVLTLKNSQTFCLVVIERSRPAKVCSTVGSKKETSFEDELLNPFSRNESLSLTTTQLIH</sequence>
<dbReference type="EMBL" id="JTDF01001560">
    <property type="protein sequence ID" value="KAF8569849.1"/>
    <property type="molecule type" value="Genomic_DNA"/>
</dbReference>
<organism evidence="1 2">
    <name type="scientific">Paragonimus westermani</name>
    <dbReference type="NCBI Taxonomy" id="34504"/>
    <lineage>
        <taxon>Eukaryota</taxon>
        <taxon>Metazoa</taxon>
        <taxon>Spiralia</taxon>
        <taxon>Lophotrochozoa</taxon>
        <taxon>Platyhelminthes</taxon>
        <taxon>Trematoda</taxon>
        <taxon>Digenea</taxon>
        <taxon>Plagiorchiida</taxon>
        <taxon>Troglotremata</taxon>
        <taxon>Troglotrematidae</taxon>
        <taxon>Paragonimus</taxon>
    </lineage>
</organism>
<reference evidence="1 2" key="1">
    <citation type="submission" date="2019-07" db="EMBL/GenBank/DDBJ databases">
        <title>Annotation for the trematode Paragonimus westermani.</title>
        <authorList>
            <person name="Choi Y.-J."/>
        </authorList>
    </citation>
    <scope>NUCLEOTIDE SEQUENCE [LARGE SCALE GENOMIC DNA]</scope>
    <source>
        <strain evidence="1">180907_Pwestermani</strain>
    </source>
</reference>
<evidence type="ECO:0000313" key="2">
    <source>
        <dbReference type="Proteomes" id="UP000699462"/>
    </source>
</evidence>
<dbReference type="Proteomes" id="UP000699462">
    <property type="component" value="Unassembled WGS sequence"/>
</dbReference>
<name>A0A8T0DPI9_9TREM</name>
<dbReference type="OrthoDB" id="10056424at2759"/>
<dbReference type="InterPro" id="IPR021109">
    <property type="entry name" value="Peptidase_aspartic_dom_sf"/>
</dbReference>
<comment type="caution">
    <text evidence="1">The sequence shown here is derived from an EMBL/GenBank/DDBJ whole genome shotgun (WGS) entry which is preliminary data.</text>
</comment>
<keyword evidence="2" id="KW-1185">Reference proteome</keyword>
<evidence type="ECO:0000313" key="1">
    <source>
        <dbReference type="EMBL" id="KAF8569849.1"/>
    </source>
</evidence>
<proteinExistence type="predicted"/>
<dbReference type="AlphaFoldDB" id="A0A8T0DPI9"/>
<dbReference type="Gene3D" id="2.40.70.10">
    <property type="entry name" value="Acid Proteases"/>
    <property type="match status" value="1"/>
</dbReference>
<gene>
    <name evidence="1" type="ORF">P879_02930</name>
</gene>
<protein>
    <submittedName>
        <fullName evidence="1">Uncharacterized protein</fullName>
    </submittedName>
</protein>